<evidence type="ECO:0000256" key="7">
    <source>
        <dbReference type="PROSITE-ProRule" id="PRU01373"/>
    </source>
</evidence>
<gene>
    <name evidence="10" type="ORF">MPOR_55610</name>
</gene>
<evidence type="ECO:0000256" key="6">
    <source>
        <dbReference type="ARBA" id="ARBA00023316"/>
    </source>
</evidence>
<dbReference type="PANTHER" id="PTHR30582">
    <property type="entry name" value="L,D-TRANSPEPTIDASE"/>
    <property type="match status" value="1"/>
</dbReference>
<feature type="active site" description="Nucleophile" evidence="7">
    <location>
        <position position="240"/>
    </location>
</feature>
<evidence type="ECO:0000256" key="2">
    <source>
        <dbReference type="ARBA" id="ARBA00022679"/>
    </source>
</evidence>
<evidence type="ECO:0000256" key="5">
    <source>
        <dbReference type="ARBA" id="ARBA00023315"/>
    </source>
</evidence>
<keyword evidence="2" id="KW-0808">Transferase</keyword>
<dbReference type="GO" id="GO:0005576">
    <property type="term" value="C:extracellular region"/>
    <property type="evidence" value="ECO:0007669"/>
    <property type="project" value="TreeGrafter"/>
</dbReference>
<dbReference type="PANTHER" id="PTHR30582:SF2">
    <property type="entry name" value="L,D-TRANSPEPTIDASE YCIB-RELATED"/>
    <property type="match status" value="1"/>
</dbReference>
<evidence type="ECO:0000256" key="3">
    <source>
        <dbReference type="ARBA" id="ARBA00022960"/>
    </source>
</evidence>
<proteinExistence type="predicted"/>
<dbReference type="Pfam" id="PF17964">
    <property type="entry name" value="Big_10"/>
    <property type="match status" value="1"/>
</dbReference>
<geneLocation type="plasmid" evidence="11">
    <name>pjcm12603 dna</name>
</geneLocation>
<dbReference type="Gene3D" id="2.40.440.10">
    <property type="entry name" value="L,D-transpeptidase catalytic domain-like"/>
    <property type="match status" value="1"/>
</dbReference>
<dbReference type="Gene3D" id="2.60.40.3710">
    <property type="match status" value="1"/>
</dbReference>
<evidence type="ECO:0000313" key="11">
    <source>
        <dbReference type="Proteomes" id="UP000466785"/>
    </source>
</evidence>
<feature type="signal peptide" evidence="8">
    <location>
        <begin position="1"/>
        <end position="20"/>
    </location>
</feature>
<evidence type="ECO:0000259" key="9">
    <source>
        <dbReference type="PROSITE" id="PS52029"/>
    </source>
</evidence>
<dbReference type="Pfam" id="PF03734">
    <property type="entry name" value="YkuD"/>
    <property type="match status" value="1"/>
</dbReference>
<dbReference type="GO" id="GO:0018104">
    <property type="term" value="P:peptidoglycan-protein cross-linking"/>
    <property type="evidence" value="ECO:0007669"/>
    <property type="project" value="TreeGrafter"/>
</dbReference>
<dbReference type="InterPro" id="IPR041280">
    <property type="entry name" value="Big_10"/>
</dbReference>
<feature type="active site" description="Proton donor/acceptor" evidence="7">
    <location>
        <position position="222"/>
    </location>
</feature>
<dbReference type="CDD" id="cd13431">
    <property type="entry name" value="LDT_IgD_like_1"/>
    <property type="match status" value="1"/>
</dbReference>
<keyword evidence="10" id="KW-0614">Plasmid</keyword>
<dbReference type="GO" id="GO:0016746">
    <property type="term" value="F:acyltransferase activity"/>
    <property type="evidence" value="ECO:0007669"/>
    <property type="project" value="UniProtKB-KW"/>
</dbReference>
<comment type="pathway">
    <text evidence="1 7">Cell wall biogenesis; peptidoglycan biosynthesis.</text>
</comment>
<dbReference type="UniPathway" id="UPA00219"/>
<dbReference type="InterPro" id="IPR038063">
    <property type="entry name" value="Transpep_catalytic_dom"/>
</dbReference>
<keyword evidence="5" id="KW-0012">Acyltransferase</keyword>
<organism evidence="10 11">
    <name type="scientific">Mycolicibacterium poriferae</name>
    <dbReference type="NCBI Taxonomy" id="39694"/>
    <lineage>
        <taxon>Bacteria</taxon>
        <taxon>Bacillati</taxon>
        <taxon>Actinomycetota</taxon>
        <taxon>Actinomycetes</taxon>
        <taxon>Mycobacteriales</taxon>
        <taxon>Mycobacteriaceae</taxon>
        <taxon>Mycolicibacterium</taxon>
    </lineage>
</organism>
<sequence length="276" mass="29635">MRVTIRSVLAAAMLAASVVAGPVDISRAASSSNRPDVASLLPAEGAVVGVAHPVVITFNRPVADRRAAERAVDIKSVPAMTGKFEWIENDLAQWIPDQFWPAHSTISLSVGNLPTRNFQTGAAVVGVANVSDRTFTVTIDGVPPSELPAPHHRPNWGQPGVFPASMGRPEYPTPVGVYSVLAKERDIVMDSSSVGIPIDDPDGYLLDVEYAVRFTWRGLFVHSAPWAVDRMGYENTSHGCIGLSTQDAEWYLNTVNLGDPIIVRENGTEVPQTVSG</sequence>
<dbReference type="RefSeq" id="WP_163681274.1">
    <property type="nucleotide sequence ID" value="NZ_AP022571.1"/>
</dbReference>
<dbReference type="GO" id="GO:0071555">
    <property type="term" value="P:cell wall organization"/>
    <property type="evidence" value="ECO:0007669"/>
    <property type="project" value="UniProtKB-UniRule"/>
</dbReference>
<feature type="domain" description="L,D-TPase catalytic" evidence="9">
    <location>
        <begin position="124"/>
        <end position="264"/>
    </location>
</feature>
<keyword evidence="3 7" id="KW-0133">Cell shape</keyword>
<dbReference type="InterPro" id="IPR005490">
    <property type="entry name" value="LD_TPept_cat_dom"/>
</dbReference>
<name>A0A6N4VI56_9MYCO</name>
<evidence type="ECO:0000256" key="8">
    <source>
        <dbReference type="SAM" id="SignalP"/>
    </source>
</evidence>
<accession>A0A6N4VI56</accession>
<dbReference type="EMBL" id="AP022571">
    <property type="protein sequence ID" value="BBX54535.1"/>
    <property type="molecule type" value="Genomic_DNA"/>
</dbReference>
<reference evidence="10 11" key="1">
    <citation type="journal article" date="2019" name="Emerg. Microbes Infect.">
        <title>Comprehensive subspecies identification of 175 nontuberculous mycobacteria species based on 7547 genomic profiles.</title>
        <authorList>
            <person name="Matsumoto Y."/>
            <person name="Kinjo T."/>
            <person name="Motooka D."/>
            <person name="Nabeya D."/>
            <person name="Jung N."/>
            <person name="Uechi K."/>
            <person name="Horii T."/>
            <person name="Iida T."/>
            <person name="Fujita J."/>
            <person name="Nakamura S."/>
        </authorList>
    </citation>
    <scope>NUCLEOTIDE SEQUENCE [LARGE SCALE GENOMIC DNA]</scope>
    <source>
        <strain evidence="10 11">JCM 12603</strain>
        <plasmid evidence="11">pjcm12603 dna</plasmid>
    </source>
</reference>
<dbReference type="GO" id="GO:0071972">
    <property type="term" value="F:peptidoglycan L,D-transpeptidase activity"/>
    <property type="evidence" value="ECO:0007669"/>
    <property type="project" value="TreeGrafter"/>
</dbReference>
<keyword evidence="11" id="KW-1185">Reference proteome</keyword>
<dbReference type="GO" id="GO:0008360">
    <property type="term" value="P:regulation of cell shape"/>
    <property type="evidence" value="ECO:0007669"/>
    <property type="project" value="UniProtKB-UniRule"/>
</dbReference>
<keyword evidence="4 7" id="KW-0573">Peptidoglycan synthesis</keyword>
<keyword evidence="8" id="KW-0732">Signal</keyword>
<dbReference type="AlphaFoldDB" id="A0A6N4VI56"/>
<evidence type="ECO:0000256" key="4">
    <source>
        <dbReference type="ARBA" id="ARBA00022984"/>
    </source>
</evidence>
<keyword evidence="6 7" id="KW-0961">Cell wall biogenesis/degradation</keyword>
<feature type="chain" id="PRO_5038897261" evidence="8">
    <location>
        <begin position="21"/>
        <end position="276"/>
    </location>
</feature>
<dbReference type="CDD" id="cd16913">
    <property type="entry name" value="YkuD_like"/>
    <property type="match status" value="1"/>
</dbReference>
<protein>
    <submittedName>
        <fullName evidence="10">Putative L,D-transpeptidase 3</fullName>
    </submittedName>
</protein>
<evidence type="ECO:0000313" key="10">
    <source>
        <dbReference type="EMBL" id="BBX54535.1"/>
    </source>
</evidence>
<dbReference type="Proteomes" id="UP000466785">
    <property type="component" value="Plasmid pJCM12603"/>
</dbReference>
<evidence type="ECO:0000256" key="1">
    <source>
        <dbReference type="ARBA" id="ARBA00004752"/>
    </source>
</evidence>
<dbReference type="InterPro" id="IPR050979">
    <property type="entry name" value="LD-transpeptidase"/>
</dbReference>
<dbReference type="PROSITE" id="PS52029">
    <property type="entry name" value="LD_TPASE"/>
    <property type="match status" value="1"/>
</dbReference>
<dbReference type="KEGG" id="mpof:MPOR_55610"/>
<dbReference type="SUPFAM" id="SSF141523">
    <property type="entry name" value="L,D-transpeptidase catalytic domain-like"/>
    <property type="match status" value="1"/>
</dbReference>